<name>A0A8H9N5F9_VIBVL</name>
<evidence type="ECO:0000313" key="2">
    <source>
        <dbReference type="EMBL" id="HAS8543122.1"/>
    </source>
</evidence>
<feature type="signal peptide" evidence="1">
    <location>
        <begin position="1"/>
        <end position="22"/>
    </location>
</feature>
<evidence type="ECO:0008006" key="3">
    <source>
        <dbReference type="Google" id="ProtNLM"/>
    </source>
</evidence>
<feature type="chain" id="PRO_5034355260" description="Lipoprotein" evidence="1">
    <location>
        <begin position="23"/>
        <end position="108"/>
    </location>
</feature>
<dbReference type="Proteomes" id="UP000863257">
    <property type="component" value="Unassembled WGS sequence"/>
</dbReference>
<dbReference type="EMBL" id="DACRBY010000137">
    <property type="protein sequence ID" value="HAS8543122.1"/>
    <property type="molecule type" value="Genomic_DNA"/>
</dbReference>
<gene>
    <name evidence="2" type="ORF">I7730_25675</name>
</gene>
<evidence type="ECO:0000256" key="1">
    <source>
        <dbReference type="SAM" id="SignalP"/>
    </source>
</evidence>
<dbReference type="RefSeq" id="WP_058666906.1">
    <property type="nucleotide sequence ID" value="NZ_LOSI02000002.1"/>
</dbReference>
<accession>A0A8H9N5F9</accession>
<proteinExistence type="predicted"/>
<reference evidence="2" key="1">
    <citation type="journal article" date="2018" name="Genome Biol.">
        <title>SKESA: strategic k-mer extension for scrupulous assemblies.</title>
        <authorList>
            <person name="Souvorov A."/>
            <person name="Agarwala R."/>
            <person name="Lipman D.J."/>
        </authorList>
    </citation>
    <scope>NUCLEOTIDE SEQUENCE</scope>
    <source>
        <strain evidence="2">BCW_3452</strain>
    </source>
</reference>
<protein>
    <recommendedName>
        <fullName evidence="3">Lipoprotein</fullName>
    </recommendedName>
</protein>
<reference evidence="2" key="2">
    <citation type="submission" date="2019-01" db="EMBL/GenBank/DDBJ databases">
        <authorList>
            <consortium name="NCBI Pathogen Detection Project"/>
        </authorList>
    </citation>
    <scope>NUCLEOTIDE SEQUENCE</scope>
    <source>
        <strain evidence="2">BCW_3452</strain>
    </source>
</reference>
<comment type="caution">
    <text evidence="2">The sequence shown here is derived from an EMBL/GenBank/DDBJ whole genome shotgun (WGS) entry which is preliminary data.</text>
</comment>
<dbReference type="PROSITE" id="PS51257">
    <property type="entry name" value="PROKAR_LIPOPROTEIN"/>
    <property type="match status" value="1"/>
</dbReference>
<sequence length="108" mass="12106">MNEKLILLLTSLAVAGCSSKMADSYVGIFTKMNGQEKEWSVPVYAYQRESGQFVIKYKTPEGDGASTPIMEEFGDECRFDLNVGVKLLCSNQSSDHRQNFSFVGEYRS</sequence>
<keyword evidence="1" id="KW-0732">Signal</keyword>
<organism evidence="2">
    <name type="scientific">Vibrio vulnificus</name>
    <dbReference type="NCBI Taxonomy" id="672"/>
    <lineage>
        <taxon>Bacteria</taxon>
        <taxon>Pseudomonadati</taxon>
        <taxon>Pseudomonadota</taxon>
        <taxon>Gammaproteobacteria</taxon>
        <taxon>Vibrionales</taxon>
        <taxon>Vibrionaceae</taxon>
        <taxon>Vibrio</taxon>
    </lineage>
</organism>
<dbReference type="AlphaFoldDB" id="A0A8H9N5F9"/>